<evidence type="ECO:0000256" key="1">
    <source>
        <dbReference type="PROSITE-ProRule" id="PRU00047"/>
    </source>
</evidence>
<evidence type="ECO:0000259" key="3">
    <source>
        <dbReference type="PROSITE" id="PS50158"/>
    </source>
</evidence>
<dbReference type="OrthoDB" id="2275825at2759"/>
<evidence type="ECO:0000313" key="5">
    <source>
        <dbReference type="Proteomes" id="UP000054107"/>
    </source>
</evidence>
<reference evidence="4 5" key="1">
    <citation type="submission" date="2014-09" db="EMBL/GenBank/DDBJ databases">
        <authorList>
            <person name="Ellenberger Sabrina"/>
        </authorList>
    </citation>
    <scope>NUCLEOTIDE SEQUENCE [LARGE SCALE GENOMIC DNA]</scope>
    <source>
        <strain evidence="4 5">CBS 412.66</strain>
    </source>
</reference>
<keyword evidence="1" id="KW-0479">Metal-binding</keyword>
<dbReference type="Gene3D" id="4.10.60.10">
    <property type="entry name" value="Zinc finger, CCHC-type"/>
    <property type="match status" value="1"/>
</dbReference>
<dbReference type="InterPro" id="IPR036875">
    <property type="entry name" value="Znf_CCHC_sf"/>
</dbReference>
<dbReference type="InterPro" id="IPR001878">
    <property type="entry name" value="Znf_CCHC"/>
</dbReference>
<dbReference type="AlphaFoldDB" id="A0A0B7NJZ1"/>
<feature type="compositionally biased region" description="Low complexity" evidence="2">
    <location>
        <begin position="414"/>
        <end position="438"/>
    </location>
</feature>
<evidence type="ECO:0000256" key="2">
    <source>
        <dbReference type="SAM" id="MobiDB-lite"/>
    </source>
</evidence>
<organism evidence="4 5">
    <name type="scientific">Parasitella parasitica</name>
    <dbReference type="NCBI Taxonomy" id="35722"/>
    <lineage>
        <taxon>Eukaryota</taxon>
        <taxon>Fungi</taxon>
        <taxon>Fungi incertae sedis</taxon>
        <taxon>Mucoromycota</taxon>
        <taxon>Mucoromycotina</taxon>
        <taxon>Mucoromycetes</taxon>
        <taxon>Mucorales</taxon>
        <taxon>Mucorineae</taxon>
        <taxon>Mucoraceae</taxon>
        <taxon>Parasitella</taxon>
    </lineage>
</organism>
<feature type="region of interest" description="Disordered" evidence="2">
    <location>
        <begin position="395"/>
        <end position="459"/>
    </location>
</feature>
<dbReference type="STRING" id="35722.A0A0B7NJZ1"/>
<sequence length="518" mass="55153">MASSAKKPNRTSEGTISFQKSKQLWSEVLSGGSPMKSSVMANLPNPKSHGEHDTFTNSADNLSVDHFTQRVSRPFLTGTVPFSIVIDITNVHDKKKIFLTDLILYCQGNTHLWAVSEQIRRDNNKIFAEISVSPTLYHQFSLDPTLQLASFEEPFMAYPSLSPSAKILKVSLTGLPPQYGRLIGGQDQLKNDMEQNLQRYGAIVDCGFVTGTTGVYAGGGYVVLAVNDSSQPLQHSLDWSYLPMDFSSPSGALLEEPDNVLVLATWAAMPPYCRYCHAADHALVDCPTRKRNVTCRLCGEPGHYRKQCPRRNDDLENAGKKRKVSSGKAPSSTGSQKEPSRPTAVSTDNGQCPNPPAIPVVKSAQAASPAALVSRAIAVPPASVAASGTLASTMSDSSELPAVSGAPNPSTALPVPDVPAASAVSASSVSNSSTPVQVEPTHNTRSKTPPSSSATSSTSAVPVCKHCGLAGHQRTNSNQCLKNPKYLAEIEQPADTDMADLGLQSTDSASEHGVVHFL</sequence>
<dbReference type="GO" id="GO:0003676">
    <property type="term" value="F:nucleic acid binding"/>
    <property type="evidence" value="ECO:0007669"/>
    <property type="project" value="InterPro"/>
</dbReference>
<proteinExistence type="predicted"/>
<feature type="domain" description="CCHC-type" evidence="3">
    <location>
        <begin position="295"/>
        <end position="310"/>
    </location>
</feature>
<accession>A0A0B7NJZ1</accession>
<dbReference type="Pfam" id="PF00098">
    <property type="entry name" value="zf-CCHC"/>
    <property type="match status" value="1"/>
</dbReference>
<keyword evidence="5" id="KW-1185">Reference proteome</keyword>
<name>A0A0B7NJZ1_9FUNG</name>
<feature type="compositionally biased region" description="Basic and acidic residues" evidence="2">
    <location>
        <begin position="310"/>
        <end position="319"/>
    </location>
</feature>
<dbReference type="SUPFAM" id="SSF57756">
    <property type="entry name" value="Retrovirus zinc finger-like domains"/>
    <property type="match status" value="1"/>
</dbReference>
<dbReference type="GO" id="GO:0008270">
    <property type="term" value="F:zinc ion binding"/>
    <property type="evidence" value="ECO:0007669"/>
    <property type="project" value="UniProtKB-KW"/>
</dbReference>
<evidence type="ECO:0000313" key="4">
    <source>
        <dbReference type="EMBL" id="CEP17732.1"/>
    </source>
</evidence>
<dbReference type="PROSITE" id="PS50158">
    <property type="entry name" value="ZF_CCHC"/>
    <property type="match status" value="1"/>
</dbReference>
<feature type="region of interest" description="Disordered" evidence="2">
    <location>
        <begin position="306"/>
        <end position="359"/>
    </location>
</feature>
<feature type="compositionally biased region" description="Polar residues" evidence="2">
    <location>
        <begin position="328"/>
        <end position="352"/>
    </location>
</feature>
<keyword evidence="1" id="KW-0863">Zinc-finger</keyword>
<feature type="compositionally biased region" description="Low complexity" evidence="2">
    <location>
        <begin position="448"/>
        <end position="459"/>
    </location>
</feature>
<protein>
    <recommendedName>
        <fullName evidence="3">CCHC-type domain-containing protein</fullName>
    </recommendedName>
</protein>
<dbReference type="EMBL" id="LN733720">
    <property type="protein sequence ID" value="CEP17732.1"/>
    <property type="molecule type" value="Genomic_DNA"/>
</dbReference>
<dbReference type="Proteomes" id="UP000054107">
    <property type="component" value="Unassembled WGS sequence"/>
</dbReference>
<gene>
    <name evidence="4" type="primary">PARPA_12031.1 scaffold 44831</name>
</gene>
<keyword evidence="1" id="KW-0862">Zinc</keyword>
<dbReference type="SMART" id="SM00343">
    <property type="entry name" value="ZnF_C2HC"/>
    <property type="match status" value="3"/>
</dbReference>